<accession>A0ABT9CTJ7</accession>
<keyword evidence="4" id="KW-1185">Reference proteome</keyword>
<dbReference type="InterPro" id="IPR007049">
    <property type="entry name" value="Carb-sel_porin_OprB"/>
</dbReference>
<keyword evidence="2" id="KW-0732">Signal</keyword>
<dbReference type="PANTHER" id="PTHR37944">
    <property type="entry name" value="PORIN B"/>
    <property type="match status" value="1"/>
</dbReference>
<reference evidence="3 4" key="1">
    <citation type="submission" date="2023-07" db="EMBL/GenBank/DDBJ databases">
        <title>Identification of four novel Pseudomonas species associated with bacterial leaf spot of cucurbits.</title>
        <authorList>
            <person name="Fullem K.R."/>
        </authorList>
    </citation>
    <scope>NUCLEOTIDE SEQUENCE [LARGE SCALE GENOMIC DNA]</scope>
    <source>
        <strain evidence="3 4">KFB 138</strain>
    </source>
</reference>
<dbReference type="RefSeq" id="WP_201018036.1">
    <property type="nucleotide sequence ID" value="NZ_JAUQOO010000015.1"/>
</dbReference>
<evidence type="ECO:0000313" key="4">
    <source>
        <dbReference type="Proteomes" id="UP001223016"/>
    </source>
</evidence>
<dbReference type="InterPro" id="IPR038673">
    <property type="entry name" value="OprB_sf"/>
</dbReference>
<evidence type="ECO:0000313" key="3">
    <source>
        <dbReference type="EMBL" id="MDO7928823.1"/>
    </source>
</evidence>
<dbReference type="InterPro" id="IPR052932">
    <property type="entry name" value="OprB_Porin"/>
</dbReference>
<evidence type="ECO:0000256" key="2">
    <source>
        <dbReference type="RuleBase" id="RU363072"/>
    </source>
</evidence>
<proteinExistence type="inferred from homology"/>
<comment type="caution">
    <text evidence="3">The sequence shown here is derived from an EMBL/GenBank/DDBJ whole genome shotgun (WGS) entry which is preliminary data.</text>
</comment>
<gene>
    <name evidence="3" type="ORF">Q6A51_18715</name>
</gene>
<dbReference type="Proteomes" id="UP001223016">
    <property type="component" value="Unassembled WGS sequence"/>
</dbReference>
<dbReference type="PANTHER" id="PTHR37944:SF1">
    <property type="entry name" value="PORIN B"/>
    <property type="match status" value="1"/>
</dbReference>
<evidence type="ECO:0000256" key="1">
    <source>
        <dbReference type="ARBA" id="ARBA00008769"/>
    </source>
</evidence>
<sequence length="452" mass="50198">MKKIKAKSLSRFQLVRKLSVVGAMSLAGGAHAADAFDANSPWMTGDWGGTRTELLDKGYDFSLEYVSEMASNLKGGYNDDTTGRYSDQFAFGLKVDLEKAFGLKDAEFKLAITERSGRNISNDRIGDPRAGTLSSSQEVWGRGQTWRLTQLWVKQKYFDGVLDVKAGRFGPGEDFNSFPCDFQNLSFCGSQVGNYVNTWYNWPISQWALRIKYNITPEVYAQVGVYEQNPSNLETGNGFKLSGSGTKGMILPVELVWTPTVNSLPGEYRVGFYKSTPNADDVYEGADGQAQPISGGAFKSHDSKHGWWIVAQQQLTSHNGDASRGLSIFANATVHDKETNFVDNYQQIGLTYKGPFDSRPKDDIGIGIARIHVNDDVQDRVRLANQLSGINDYDNPGYLPVQDTEYNSEIYYGFHVTNWLTVRPNLQYIKHPGGVSQVDDAIVAGLKIQSKF</sequence>
<feature type="chain" id="PRO_5044983389" evidence="2">
    <location>
        <begin position="33"/>
        <end position="452"/>
    </location>
</feature>
<dbReference type="Pfam" id="PF04966">
    <property type="entry name" value="OprB"/>
    <property type="match status" value="1"/>
</dbReference>
<dbReference type="Gene3D" id="2.40.160.180">
    <property type="entry name" value="Carbohydrate-selective porin OprB"/>
    <property type="match status" value="1"/>
</dbReference>
<feature type="signal peptide" evidence="2">
    <location>
        <begin position="1"/>
        <end position="32"/>
    </location>
</feature>
<comment type="similarity">
    <text evidence="1 2">Belongs to the OprB family.</text>
</comment>
<dbReference type="EMBL" id="JAUQOO010000015">
    <property type="protein sequence ID" value="MDO7928823.1"/>
    <property type="molecule type" value="Genomic_DNA"/>
</dbReference>
<organism evidence="3 4">
    <name type="scientific">Pseudomonas serbiensis</name>
    <dbReference type="NCBI Taxonomy" id="3064350"/>
    <lineage>
        <taxon>Bacteria</taxon>
        <taxon>Pseudomonadati</taxon>
        <taxon>Pseudomonadota</taxon>
        <taxon>Gammaproteobacteria</taxon>
        <taxon>Pseudomonadales</taxon>
        <taxon>Pseudomonadaceae</taxon>
        <taxon>Pseudomonas</taxon>
    </lineage>
</organism>
<name>A0ABT9CTJ7_9PSED</name>
<protein>
    <submittedName>
        <fullName evidence="3">Carbohydrate porin</fullName>
    </submittedName>
</protein>